<dbReference type="SUPFAM" id="SSF56801">
    <property type="entry name" value="Acetyl-CoA synthetase-like"/>
    <property type="match status" value="1"/>
</dbReference>
<dbReference type="GO" id="GO:0043041">
    <property type="term" value="P:amino acid activation for nonribosomal peptide biosynthetic process"/>
    <property type="evidence" value="ECO:0007669"/>
    <property type="project" value="UniProtKB-ARBA"/>
</dbReference>
<dbReference type="PANTHER" id="PTHR45398:SF1">
    <property type="entry name" value="ENZYME, PUTATIVE (JCVI)-RELATED"/>
    <property type="match status" value="1"/>
</dbReference>
<dbReference type="SMART" id="SM01294">
    <property type="entry name" value="PKS_PP_betabranch"/>
    <property type="match status" value="1"/>
</dbReference>
<protein>
    <submittedName>
        <fullName evidence="5">Amino acid adenylation domain-containing protein</fullName>
    </submittedName>
</protein>
<dbReference type="PROSITE" id="PS00455">
    <property type="entry name" value="AMP_BINDING"/>
    <property type="match status" value="1"/>
</dbReference>
<dbReference type="InterPro" id="IPR001242">
    <property type="entry name" value="Condensation_dom"/>
</dbReference>
<dbReference type="InterPro" id="IPR023213">
    <property type="entry name" value="CAT-like_dom_sf"/>
</dbReference>
<dbReference type="Gene3D" id="1.10.1200.10">
    <property type="entry name" value="ACP-like"/>
    <property type="match status" value="2"/>
</dbReference>
<dbReference type="NCBIfam" id="TIGR01733">
    <property type="entry name" value="AA-adenyl-dom"/>
    <property type="match status" value="1"/>
</dbReference>
<evidence type="ECO:0000256" key="3">
    <source>
        <dbReference type="ARBA" id="ARBA00022553"/>
    </source>
</evidence>
<dbReference type="Gene3D" id="3.30.559.30">
    <property type="entry name" value="Nonribosomal peptide synthetase, condensation domain"/>
    <property type="match status" value="3"/>
</dbReference>
<sequence length="2062" mass="235607">MPEKIKRSNVQDIVELNMTQKGILFQYLEKDDLSIYNIQLSLDISGEFKPKIFENACKRVQQNQEALRSVFRWEAVKNPIQIILKECPLEFSVTDICHLEQQGKEETVRAFCSNEVSKRFDLSITPFKIRILKRDADHYILNIIHHHILYDGWSTGVLVKALFDSYYTLLTASEFALHPPVRLRTILKGLQGKKNLMAEQNYWKRALENYTPKNTWQDNNNHNVTPEYIRLTVSKEGLEVQRYASTHGLVPSSIFYAGYINLMYRLSGETDVLFGTVVSSRDLSIPGADQVIGNFVNTLPFRHNIRITENFEQQIRKVDKQLAELTDFSQSSYLEIRKMLDLQTGDSLFDSLLIIQNYPLQDLVVGENCEVRLREVNETTELPLVVNVFMREHVALEFIGNTTFFTKQQLQQIADAYLEIVAGMCTSPEQTPESLGRMDYFETGLNVATKGNGEGMELSLASSPDVEAVDQSVLSELKQVWCEVLSIEDLNFNDNVFFKGADSILLIQVSSRLKRLGYKLPVKTIMKFPTIEGMASKIQADIAEVVFQDIQGDFSLLPVQASYFNLQQVELSHYNQSVSLYFREGLLRETLDTVVSELVGHHDAFRIRFRAEGNSFVPGYTNNTAHVKIEEFTLDSNEVPQTLLDELQRSLDIAEGPLFKIGLFHYQHSSRVLIIMHHLITDGVSWRILLEDLSTLLQQHQRGEKLALPEKSQSLKLWDEGLKKYLETDQYRKTREYWASFAEQDFSNIPLDNADGGNRIVDQKEVSFYIDATNTSRLLKEAHEAFGTQINDLLLTALAWTVQKKYGLNQLYTLLEGHGREAITEHTDISRTLGWFTSIFPVFLTLPEGSPGTQIKSLKEQLRKVPNKGFDYLPGVFLDSLFKKPVIAPRIKFNYLGQFDPVESGGIFEIADINNGCEQSPEHDREVAIDIWAMVIKGQLKVTLTYSLEQYGTPQIEEFANLLQVSLQEVTDYCCGYTKKELTSSDLSYGSLSQTQIERLENEYDIEDIYLLSGMQQGILFETLLNPHSAVYFEQKTMTLEGELQVPVVQESLELLLHQHGILRTLFIREGYDQPLQVLLKSKLLTFEFKDVTNQADESGEDTFLETSRQEQRRRPFNLETGDTFRVQLLKTAAARYHLIWNYHHILMDGWCMGLLWNDFKNIYETLIAGKKYELKPVKQYAEYIEWLQNQDQETARTRWKNYLSGVSQATSLTAKRGNNTAYSLVSRAFDKERTNQLNVFARQHNTTPFRIIQAAWGLLLQKYTGLDDVVFGSVVSGRPEDIQDIESMIGLFINTLPIRYCKFEKDTFKSVLRRLEEEQIEMTDVQYLSLFEIQSQSTLGRALFDHILVFENYPLSDNFIGSSLGVTRVLDVHVFEQTHYDLVLVINPGEQLQFHANFNSDAYSEQLIDNLLTHFSRIVDAIMETPELPVKSWSLATQTEETQLLQHLNHENCLWPEGDSVIDLLDKQVAKTPENTALVFEGERMSYKVLQSKSEQVAAYLQSKGIKTGEIVGVYLDRSLDYIVAMLGILKAGGVYLPLDIDYPESRTLYMLEDSSAKWVISDQTDAFSNLPIEICTPVEIFESQGVYRPLEFLDPQATCYIIYTSGTTGKPKGVMVTHSNVVRLFQNSEFQFDFNQDDVWTMFHSPCFDFSIWEIFGALFFGGSVVIIPKMTARDPRLYLKLLKTEKVTVLNQTPSAFYNIVIRELESASADLVLRYVIFGGEALSPGKLSGWKAKYPEVRLINMFGITETTVHVTYKEIGSYEIENNISNIGHPIPTLSVYILDENMKPQPPGVVGEMYVGGAGVTKGYLGKEDLTRQRFVDNPFIPGQKLYKTGDLARLLLNGEIEYRGRIDFQVQLRGFRIELGEIESRIKEYKAISEAVVVMKEVEEEKFLVGYYVSEEKVNVVEIRHFLSQQMAEYMVPSYFVRIEELPLTPNGKIDKQALPAPDFEEVDEKSLAKNEVEQKLVDIWANVLGLHPSRIGIHTNFFDLGGDSMKLVKMVDQIALQMDVKITVADAFTYPVISLLSKFLSEGKEEQGTSDNNDLDQITETMDLLSRL</sequence>
<dbReference type="PANTHER" id="PTHR45398">
    <property type="match status" value="1"/>
</dbReference>
<evidence type="ECO:0000313" key="5">
    <source>
        <dbReference type="EMBL" id="MBL6449614.1"/>
    </source>
</evidence>
<dbReference type="InterPro" id="IPR025110">
    <property type="entry name" value="AMP-bd_C"/>
</dbReference>
<dbReference type="CDD" id="cd19534">
    <property type="entry name" value="E_NRPS"/>
    <property type="match status" value="1"/>
</dbReference>
<gene>
    <name evidence="5" type="ORF">JMN32_25105</name>
</gene>
<dbReference type="FunFam" id="2.30.38.10:FF:000001">
    <property type="entry name" value="Non-ribosomal peptide synthetase PvdI"/>
    <property type="match status" value="1"/>
</dbReference>
<dbReference type="FunFam" id="3.30.300.30:FF:000010">
    <property type="entry name" value="Enterobactin synthetase component F"/>
    <property type="match status" value="1"/>
</dbReference>
<comment type="caution">
    <text evidence="5">The sequence shown here is derived from an EMBL/GenBank/DDBJ whole genome shotgun (WGS) entry which is preliminary data.</text>
</comment>
<organism evidence="5 6">
    <name type="scientific">Fulvivirga marina</name>
    <dbReference type="NCBI Taxonomy" id="2494733"/>
    <lineage>
        <taxon>Bacteria</taxon>
        <taxon>Pseudomonadati</taxon>
        <taxon>Bacteroidota</taxon>
        <taxon>Cytophagia</taxon>
        <taxon>Cytophagales</taxon>
        <taxon>Fulvivirgaceae</taxon>
        <taxon>Fulvivirga</taxon>
    </lineage>
</organism>
<dbReference type="CDD" id="cd19543">
    <property type="entry name" value="DCL_NRPS"/>
    <property type="match status" value="1"/>
</dbReference>
<dbReference type="PROSITE" id="PS00012">
    <property type="entry name" value="PHOSPHOPANTETHEINE"/>
    <property type="match status" value="1"/>
</dbReference>
<dbReference type="SMART" id="SM00823">
    <property type="entry name" value="PKS_PP"/>
    <property type="match status" value="2"/>
</dbReference>
<evidence type="ECO:0000259" key="4">
    <source>
        <dbReference type="PROSITE" id="PS50075"/>
    </source>
</evidence>
<comment type="cofactor">
    <cofactor evidence="1">
        <name>pantetheine 4'-phosphate</name>
        <dbReference type="ChEBI" id="CHEBI:47942"/>
    </cofactor>
</comment>
<dbReference type="Proteomes" id="UP000614216">
    <property type="component" value="Unassembled WGS sequence"/>
</dbReference>
<proteinExistence type="predicted"/>
<dbReference type="InterPro" id="IPR020806">
    <property type="entry name" value="PKS_PP-bd"/>
</dbReference>
<dbReference type="InterPro" id="IPR009081">
    <property type="entry name" value="PP-bd_ACP"/>
</dbReference>
<dbReference type="Pfam" id="PF00550">
    <property type="entry name" value="PP-binding"/>
    <property type="match status" value="2"/>
</dbReference>
<dbReference type="PROSITE" id="PS50075">
    <property type="entry name" value="CARRIER"/>
    <property type="match status" value="2"/>
</dbReference>
<feature type="domain" description="Carrier" evidence="4">
    <location>
        <begin position="1961"/>
        <end position="2038"/>
    </location>
</feature>
<dbReference type="FunFam" id="3.40.50.980:FF:000001">
    <property type="entry name" value="Non-ribosomal peptide synthetase"/>
    <property type="match status" value="1"/>
</dbReference>
<dbReference type="GO" id="GO:0044550">
    <property type="term" value="P:secondary metabolite biosynthetic process"/>
    <property type="evidence" value="ECO:0007669"/>
    <property type="project" value="UniProtKB-ARBA"/>
</dbReference>
<dbReference type="EMBL" id="JAEUGD010000067">
    <property type="protein sequence ID" value="MBL6449614.1"/>
    <property type="molecule type" value="Genomic_DNA"/>
</dbReference>
<dbReference type="GO" id="GO:0031177">
    <property type="term" value="F:phosphopantetheine binding"/>
    <property type="evidence" value="ECO:0007669"/>
    <property type="project" value="InterPro"/>
</dbReference>
<dbReference type="FunFam" id="3.40.50.980:FF:000002">
    <property type="entry name" value="Enterobactin synthetase component F"/>
    <property type="match status" value="1"/>
</dbReference>
<dbReference type="Gene3D" id="3.30.559.10">
    <property type="entry name" value="Chloramphenicol acetyltransferase-like domain"/>
    <property type="match status" value="3"/>
</dbReference>
<keyword evidence="3" id="KW-0597">Phosphoprotein</keyword>
<dbReference type="Pfam" id="PF00501">
    <property type="entry name" value="AMP-binding"/>
    <property type="match status" value="1"/>
</dbReference>
<reference evidence="5" key="1">
    <citation type="submission" date="2021-01" db="EMBL/GenBank/DDBJ databases">
        <title>Fulvivirga kasyanovii gen. nov., sp nov., a novel member of the phylum Bacteroidetes isolated from seawater in a mussel farm.</title>
        <authorList>
            <person name="Zhao L.-H."/>
            <person name="Wang Z.-J."/>
        </authorList>
    </citation>
    <scope>NUCLEOTIDE SEQUENCE</scope>
    <source>
        <strain evidence="5">29W222</strain>
    </source>
</reference>
<evidence type="ECO:0000256" key="1">
    <source>
        <dbReference type="ARBA" id="ARBA00001957"/>
    </source>
</evidence>
<evidence type="ECO:0000313" key="6">
    <source>
        <dbReference type="Proteomes" id="UP000614216"/>
    </source>
</evidence>
<feature type="domain" description="Carrier" evidence="4">
    <location>
        <begin position="468"/>
        <end position="542"/>
    </location>
</feature>
<dbReference type="InterPro" id="IPR006162">
    <property type="entry name" value="Ppantetheine_attach_site"/>
</dbReference>
<dbReference type="InterPro" id="IPR010071">
    <property type="entry name" value="AA_adenyl_dom"/>
</dbReference>
<dbReference type="Pfam" id="PF13193">
    <property type="entry name" value="AMP-binding_C"/>
    <property type="match status" value="1"/>
</dbReference>
<dbReference type="InterPro" id="IPR020845">
    <property type="entry name" value="AMP-binding_CS"/>
</dbReference>
<keyword evidence="2" id="KW-0596">Phosphopantetheine</keyword>
<dbReference type="InterPro" id="IPR036736">
    <property type="entry name" value="ACP-like_sf"/>
</dbReference>
<dbReference type="FunFam" id="3.40.50.12780:FF:000012">
    <property type="entry name" value="Non-ribosomal peptide synthetase"/>
    <property type="match status" value="1"/>
</dbReference>
<accession>A0A937KEI1</accession>
<dbReference type="InterPro" id="IPR000873">
    <property type="entry name" value="AMP-dep_synth/lig_dom"/>
</dbReference>
<name>A0A937KEI1_9BACT</name>
<keyword evidence="6" id="KW-1185">Reference proteome</keyword>
<dbReference type="CDD" id="cd17643">
    <property type="entry name" value="A_NRPS_Cytc1-like"/>
    <property type="match status" value="1"/>
</dbReference>
<dbReference type="NCBIfam" id="TIGR01720">
    <property type="entry name" value="NRPS-para261"/>
    <property type="match status" value="1"/>
</dbReference>
<dbReference type="Gene3D" id="3.30.300.30">
    <property type="match status" value="1"/>
</dbReference>
<dbReference type="InterPro" id="IPR042099">
    <property type="entry name" value="ANL_N_sf"/>
</dbReference>
<dbReference type="SUPFAM" id="SSF52777">
    <property type="entry name" value="CoA-dependent acyltransferases"/>
    <property type="match status" value="6"/>
</dbReference>
<evidence type="ECO:0000256" key="2">
    <source>
        <dbReference type="ARBA" id="ARBA00022450"/>
    </source>
</evidence>
<dbReference type="SUPFAM" id="SSF47336">
    <property type="entry name" value="ACP-like"/>
    <property type="match status" value="2"/>
</dbReference>
<dbReference type="GO" id="GO:0003824">
    <property type="term" value="F:catalytic activity"/>
    <property type="evidence" value="ECO:0007669"/>
    <property type="project" value="InterPro"/>
</dbReference>
<dbReference type="Gene3D" id="3.40.50.12780">
    <property type="entry name" value="N-terminal domain of ligase-like"/>
    <property type="match status" value="1"/>
</dbReference>
<dbReference type="RefSeq" id="WP_202859162.1">
    <property type="nucleotide sequence ID" value="NZ_JAEUGD010000067.1"/>
</dbReference>
<dbReference type="Pfam" id="PF00668">
    <property type="entry name" value="Condensation"/>
    <property type="match status" value="3"/>
</dbReference>
<dbReference type="InterPro" id="IPR010060">
    <property type="entry name" value="NRPS_synth"/>
</dbReference>
<dbReference type="InterPro" id="IPR045851">
    <property type="entry name" value="AMP-bd_C_sf"/>
</dbReference>